<evidence type="ECO:0000259" key="9">
    <source>
        <dbReference type="PROSITE" id="PS51503"/>
    </source>
</evidence>
<keyword evidence="6" id="KW-0175">Coiled coil</keyword>
<evidence type="ECO:0000256" key="7">
    <source>
        <dbReference type="SAM" id="MobiDB-lite"/>
    </source>
</evidence>
<dbReference type="Proteomes" id="UP000292702">
    <property type="component" value="Unassembled WGS sequence"/>
</dbReference>
<keyword evidence="11" id="KW-1185">Reference proteome</keyword>
<sequence length="202" mass="21602">MSIQNIGTTGVTLPASAESPLQKFKRKFKQEPLVPIGAGLTTLALVMASIKLSKGDSKKLNHWLRARLIFQGFTIAAVVGGTYAYGQSKSQKEEAARRADMEAEFEKVKEKRAFEERMRAAEEAHAAETRAFGVVEDAPAKQGNGGTWGKFGFGGTHTVTSQDATGVPSSSHPAAPVPEVPIVPVAEPGSKTSGFWSMLGWK</sequence>
<dbReference type="OrthoDB" id="6604018at2759"/>
<evidence type="ECO:0000313" key="11">
    <source>
        <dbReference type="Proteomes" id="UP000292702"/>
    </source>
</evidence>
<name>A0A4R0R4J8_9APHY</name>
<dbReference type="PROSITE" id="PS51503">
    <property type="entry name" value="HIG1"/>
    <property type="match status" value="1"/>
</dbReference>
<keyword evidence="5 8" id="KW-0472">Membrane</keyword>
<organism evidence="10 11">
    <name type="scientific">Steccherinum ochraceum</name>
    <dbReference type="NCBI Taxonomy" id="92696"/>
    <lineage>
        <taxon>Eukaryota</taxon>
        <taxon>Fungi</taxon>
        <taxon>Dikarya</taxon>
        <taxon>Basidiomycota</taxon>
        <taxon>Agaricomycotina</taxon>
        <taxon>Agaricomycetes</taxon>
        <taxon>Polyporales</taxon>
        <taxon>Steccherinaceae</taxon>
        <taxon>Steccherinum</taxon>
    </lineage>
</organism>
<dbReference type="AlphaFoldDB" id="A0A4R0R4J8"/>
<evidence type="ECO:0000256" key="8">
    <source>
        <dbReference type="SAM" id="Phobius"/>
    </source>
</evidence>
<dbReference type="InterPro" id="IPR007667">
    <property type="entry name" value="Hypoxia_induced_domain"/>
</dbReference>
<dbReference type="Gene3D" id="6.10.140.1320">
    <property type="match status" value="1"/>
</dbReference>
<dbReference type="EMBL" id="RWJN01000500">
    <property type="protein sequence ID" value="TCD61146.1"/>
    <property type="molecule type" value="Genomic_DNA"/>
</dbReference>
<evidence type="ECO:0000256" key="4">
    <source>
        <dbReference type="ARBA" id="ARBA00023128"/>
    </source>
</evidence>
<feature type="transmembrane region" description="Helical" evidence="8">
    <location>
        <begin position="33"/>
        <end position="52"/>
    </location>
</feature>
<comment type="subcellular location">
    <subcellularLocation>
        <location evidence="1">Mitochondrion membrane</location>
    </subcellularLocation>
</comment>
<evidence type="ECO:0000256" key="6">
    <source>
        <dbReference type="SAM" id="Coils"/>
    </source>
</evidence>
<proteinExistence type="predicted"/>
<dbReference type="PANTHER" id="PTHR12297">
    <property type="entry name" value="HYPOXIA-INDUCBILE GENE 1 HIG1 -RELATED"/>
    <property type="match status" value="1"/>
</dbReference>
<dbReference type="PANTHER" id="PTHR12297:SF3">
    <property type="entry name" value="HIG1 DOMAIN FAMILY MEMBER 1A"/>
    <property type="match status" value="1"/>
</dbReference>
<feature type="domain" description="HIG1" evidence="9">
    <location>
        <begin position="5"/>
        <end position="96"/>
    </location>
</feature>
<dbReference type="GO" id="GO:0031966">
    <property type="term" value="C:mitochondrial membrane"/>
    <property type="evidence" value="ECO:0007669"/>
    <property type="project" value="UniProtKB-SubCell"/>
</dbReference>
<dbReference type="GO" id="GO:0097250">
    <property type="term" value="P:mitochondrial respirasome assembly"/>
    <property type="evidence" value="ECO:0007669"/>
    <property type="project" value="TreeGrafter"/>
</dbReference>
<keyword evidence="3 8" id="KW-1133">Transmembrane helix</keyword>
<evidence type="ECO:0000256" key="5">
    <source>
        <dbReference type="ARBA" id="ARBA00023136"/>
    </source>
</evidence>
<dbReference type="STRING" id="92696.A0A4R0R4J8"/>
<keyword evidence="2 8" id="KW-0812">Transmembrane</keyword>
<feature type="coiled-coil region" evidence="6">
    <location>
        <begin position="91"/>
        <end position="131"/>
    </location>
</feature>
<protein>
    <submittedName>
        <fullName evidence="10">Respiratory supercomplex factor 1, mitochondrial</fullName>
    </submittedName>
</protein>
<evidence type="ECO:0000313" key="10">
    <source>
        <dbReference type="EMBL" id="TCD61146.1"/>
    </source>
</evidence>
<dbReference type="Pfam" id="PF04588">
    <property type="entry name" value="HIG_1_N"/>
    <property type="match status" value="1"/>
</dbReference>
<reference evidence="10 11" key="1">
    <citation type="submission" date="2018-11" db="EMBL/GenBank/DDBJ databases">
        <title>Genome assembly of Steccherinum ochraceum LE-BIN_3174, the white-rot fungus of the Steccherinaceae family (The Residual Polyporoid clade, Polyporales, Basidiomycota).</title>
        <authorList>
            <person name="Fedorova T.V."/>
            <person name="Glazunova O.A."/>
            <person name="Landesman E.O."/>
            <person name="Moiseenko K.V."/>
            <person name="Psurtseva N.V."/>
            <person name="Savinova O.S."/>
            <person name="Shakhova N.V."/>
            <person name="Tyazhelova T.V."/>
            <person name="Vasina D.V."/>
        </authorList>
    </citation>
    <scope>NUCLEOTIDE SEQUENCE [LARGE SCALE GENOMIC DNA]</scope>
    <source>
        <strain evidence="10 11">LE-BIN_3174</strain>
    </source>
</reference>
<accession>A0A4R0R4J8</accession>
<comment type="caution">
    <text evidence="10">The sequence shown here is derived from an EMBL/GenBank/DDBJ whole genome shotgun (WGS) entry which is preliminary data.</text>
</comment>
<gene>
    <name evidence="10" type="primary">RCF1</name>
    <name evidence="10" type="ORF">EIP91_008992</name>
</gene>
<keyword evidence="4" id="KW-0496">Mitochondrion</keyword>
<evidence type="ECO:0000256" key="1">
    <source>
        <dbReference type="ARBA" id="ARBA00004325"/>
    </source>
</evidence>
<evidence type="ECO:0000256" key="3">
    <source>
        <dbReference type="ARBA" id="ARBA00022989"/>
    </source>
</evidence>
<dbReference type="InterPro" id="IPR050355">
    <property type="entry name" value="RCF1"/>
</dbReference>
<feature type="transmembrane region" description="Helical" evidence="8">
    <location>
        <begin position="64"/>
        <end position="85"/>
    </location>
</feature>
<feature type="region of interest" description="Disordered" evidence="7">
    <location>
        <begin position="162"/>
        <end position="185"/>
    </location>
</feature>
<evidence type="ECO:0000256" key="2">
    <source>
        <dbReference type="ARBA" id="ARBA00022692"/>
    </source>
</evidence>